<evidence type="ECO:0000313" key="3">
    <source>
        <dbReference type="Proteomes" id="UP000498980"/>
    </source>
</evidence>
<feature type="region of interest" description="Disordered" evidence="1">
    <location>
        <begin position="1"/>
        <end position="27"/>
    </location>
</feature>
<comment type="caution">
    <text evidence="2">The sequence shown here is derived from an EMBL/GenBank/DDBJ whole genome shotgun (WGS) entry which is preliminary data.</text>
</comment>
<protein>
    <submittedName>
        <fullName evidence="2">Preprotein translocase SecA</fullName>
    </submittedName>
</protein>
<reference evidence="2 3" key="1">
    <citation type="submission" date="2020-05" db="EMBL/GenBank/DDBJ databases">
        <title>Whole genome shotgun sequence of Streptomyces fulvorobeus NBRC 15897.</title>
        <authorList>
            <person name="Komaki H."/>
            <person name="Tamura T."/>
        </authorList>
    </citation>
    <scope>NUCLEOTIDE SEQUENCE [LARGE SCALE GENOMIC DNA]</scope>
    <source>
        <strain evidence="2 3">NBRC 15897</strain>
    </source>
</reference>
<dbReference type="InterPro" id="IPR004027">
    <property type="entry name" value="SEC_C_motif"/>
</dbReference>
<dbReference type="AlphaFoldDB" id="A0A7J0C4G6"/>
<sequence length="357" mass="38427">MSSPTPSAGSLAKHPYGSTVWSMRPDTPADHITEAERLLRTAAQYPEDHEPLFLQAAAHLELAGDRARATGLYDALLSAPPTETGNPYLVKALKAANLWEYGHEAEARAIIDGIRVAGPLQAAPWEIVAGTLEAHDELEAAHDFLQTALTLLLAPGEEVPYATQSLLTARHRVRRLMGHDHDAWDELADALSTANVPLDELHDPKRLWSLGSSDPGELKAEITRLRAELGTYRAALSRPFPVAVLHWPEAELTELLGAYPDLADEYPSPAEHLARLETALRDLHAGGTPNLGIVAGTVPSYEAFAASEAASPADPDLLPQYATTLAARGRAIPWPPARSAACWCGSQRAYRTCHGAA</sequence>
<proteinExistence type="predicted"/>
<dbReference type="EMBL" id="BLWC01000001">
    <property type="protein sequence ID" value="GFM97360.1"/>
    <property type="molecule type" value="Genomic_DNA"/>
</dbReference>
<keyword evidence="3" id="KW-1185">Reference proteome</keyword>
<accession>A0A7J0C4G6</accession>
<dbReference type="Proteomes" id="UP000498980">
    <property type="component" value="Unassembled WGS sequence"/>
</dbReference>
<evidence type="ECO:0000313" key="2">
    <source>
        <dbReference type="EMBL" id="GFM97360.1"/>
    </source>
</evidence>
<evidence type="ECO:0000256" key="1">
    <source>
        <dbReference type="SAM" id="MobiDB-lite"/>
    </source>
</evidence>
<gene>
    <name evidence="2" type="ORF">Sfulv_21710</name>
</gene>
<name>A0A7J0C4G6_9ACTN</name>
<organism evidence="2 3">
    <name type="scientific">Streptomyces fulvorobeus</name>
    <dbReference type="NCBI Taxonomy" id="284028"/>
    <lineage>
        <taxon>Bacteria</taxon>
        <taxon>Bacillati</taxon>
        <taxon>Actinomycetota</taxon>
        <taxon>Actinomycetes</taxon>
        <taxon>Kitasatosporales</taxon>
        <taxon>Streptomycetaceae</taxon>
        <taxon>Streptomyces</taxon>
    </lineage>
</organism>
<dbReference type="Pfam" id="PF02810">
    <property type="entry name" value="SEC-C"/>
    <property type="match status" value="1"/>
</dbReference>